<name>A0ABZ2HFH8_9RHOB</name>
<evidence type="ECO:0000256" key="4">
    <source>
        <dbReference type="ARBA" id="ARBA00022989"/>
    </source>
</evidence>
<gene>
    <name evidence="7" type="ORF">RZ517_14455</name>
</gene>
<evidence type="ECO:0000256" key="5">
    <source>
        <dbReference type="ARBA" id="ARBA00023136"/>
    </source>
</evidence>
<evidence type="ECO:0000256" key="3">
    <source>
        <dbReference type="ARBA" id="ARBA00022692"/>
    </source>
</evidence>
<evidence type="ECO:0000256" key="2">
    <source>
        <dbReference type="ARBA" id="ARBA00007165"/>
    </source>
</evidence>
<organism evidence="7 8">
    <name type="scientific">Roseovarius phycicola</name>
    <dbReference type="NCBI Taxonomy" id="3080976"/>
    <lineage>
        <taxon>Bacteria</taxon>
        <taxon>Pseudomonadati</taxon>
        <taxon>Pseudomonadota</taxon>
        <taxon>Alphaproteobacteria</taxon>
        <taxon>Rhodobacterales</taxon>
        <taxon>Roseobacteraceae</taxon>
        <taxon>Roseovarius</taxon>
    </lineage>
</organism>
<protein>
    <recommendedName>
        <fullName evidence="6">SURF1-like protein</fullName>
    </recommendedName>
</protein>
<keyword evidence="5 6" id="KW-0472">Membrane</keyword>
<keyword evidence="4 6" id="KW-1133">Transmembrane helix</keyword>
<dbReference type="InterPro" id="IPR045214">
    <property type="entry name" value="Surf1/Surf4"/>
</dbReference>
<keyword evidence="6" id="KW-1003">Cell membrane</keyword>
<keyword evidence="8" id="KW-1185">Reference proteome</keyword>
<evidence type="ECO:0000313" key="7">
    <source>
        <dbReference type="EMBL" id="WWR45967.1"/>
    </source>
</evidence>
<dbReference type="Pfam" id="PF02104">
    <property type="entry name" value="SURF1"/>
    <property type="match status" value="1"/>
</dbReference>
<comment type="subcellular location">
    <subcellularLocation>
        <location evidence="6">Cell membrane</location>
        <topology evidence="6">Multi-pass membrane protein</topology>
    </subcellularLocation>
    <subcellularLocation>
        <location evidence="1">Membrane</location>
    </subcellularLocation>
</comment>
<sequence length="228" mass="24706">MMRLLVPLLFGLVGAGILISLGVWQVQRLAWKEGVLEEIETKIAAAPAPLPESPDASAHKYLPVQVTGTFGGGALRVLVSRKKVGAGHLIVTPFETETGRLILVDRGFLKLGKELQPPPPGQVTVTGNLHWPDDRNSSTPENDLDGNIWFARDIAQMADVLGTEPVLLVAREMSQPDSAMTPLPVDTSGIPNDHLQYAITWFSLAAIWLGMTGYLIFRSRKPAQGTDP</sequence>
<feature type="transmembrane region" description="Helical" evidence="6">
    <location>
        <begin position="198"/>
        <end position="217"/>
    </location>
</feature>
<dbReference type="RefSeq" id="WP_338548870.1">
    <property type="nucleotide sequence ID" value="NZ_CP146069.1"/>
</dbReference>
<comment type="similarity">
    <text evidence="2 6">Belongs to the SURF1 family.</text>
</comment>
<evidence type="ECO:0000256" key="6">
    <source>
        <dbReference type="RuleBase" id="RU363076"/>
    </source>
</evidence>
<dbReference type="CDD" id="cd06662">
    <property type="entry name" value="SURF1"/>
    <property type="match status" value="1"/>
</dbReference>
<dbReference type="InterPro" id="IPR002994">
    <property type="entry name" value="Surf1/Shy1"/>
</dbReference>
<dbReference type="PANTHER" id="PTHR23427">
    <property type="entry name" value="SURFEIT LOCUS PROTEIN"/>
    <property type="match status" value="1"/>
</dbReference>
<evidence type="ECO:0000256" key="1">
    <source>
        <dbReference type="ARBA" id="ARBA00004370"/>
    </source>
</evidence>
<dbReference type="EMBL" id="CP146069">
    <property type="protein sequence ID" value="WWR45967.1"/>
    <property type="molecule type" value="Genomic_DNA"/>
</dbReference>
<dbReference type="PANTHER" id="PTHR23427:SF2">
    <property type="entry name" value="SURFEIT LOCUS PROTEIN 1"/>
    <property type="match status" value="1"/>
</dbReference>
<evidence type="ECO:0000313" key="8">
    <source>
        <dbReference type="Proteomes" id="UP001364156"/>
    </source>
</evidence>
<reference evidence="7 8" key="1">
    <citation type="submission" date="2023-10" db="EMBL/GenBank/DDBJ databases">
        <title>Roseovarius strain S88 nov., isolated from a marine algae.</title>
        <authorList>
            <person name="Lee M.W."/>
            <person name="Lee J.K."/>
            <person name="Kim J.M."/>
            <person name="Choi D.G."/>
            <person name="Baek J.H."/>
            <person name="Bayburt H."/>
            <person name="Jung J.J."/>
            <person name="Han D.M."/>
            <person name="Jeon C.O."/>
        </authorList>
    </citation>
    <scope>NUCLEOTIDE SEQUENCE [LARGE SCALE GENOMIC DNA]</scope>
    <source>
        <strain evidence="7 8">S88</strain>
    </source>
</reference>
<keyword evidence="3 6" id="KW-0812">Transmembrane</keyword>
<proteinExistence type="inferred from homology"/>
<accession>A0ABZ2HFH8</accession>
<dbReference type="Proteomes" id="UP001364156">
    <property type="component" value="Chromosome"/>
</dbReference>
<comment type="caution">
    <text evidence="6">Lacks conserved residue(s) required for the propagation of feature annotation.</text>
</comment>
<dbReference type="PROSITE" id="PS50895">
    <property type="entry name" value="SURF1"/>
    <property type="match status" value="1"/>
</dbReference>